<proteinExistence type="predicted"/>
<dbReference type="GO" id="GO:0030286">
    <property type="term" value="C:dynein complex"/>
    <property type="evidence" value="ECO:0007669"/>
    <property type="project" value="UniProtKB-KW"/>
</dbReference>
<accession>U6GHN5</accession>
<dbReference type="InterPro" id="IPR013602">
    <property type="entry name" value="Dynein_heavy_linker"/>
</dbReference>
<dbReference type="GO" id="GO:0005524">
    <property type="term" value="F:ATP binding"/>
    <property type="evidence" value="ECO:0007669"/>
    <property type="project" value="UniProtKB-KW"/>
</dbReference>
<dbReference type="GO" id="GO:0005930">
    <property type="term" value="C:axoneme"/>
    <property type="evidence" value="ECO:0007669"/>
    <property type="project" value="UniProtKB-SubCell"/>
</dbReference>
<evidence type="ECO:0000259" key="14">
    <source>
        <dbReference type="Pfam" id="PF12774"/>
    </source>
</evidence>
<dbReference type="OrthoDB" id="429180at2759"/>
<evidence type="ECO:0000256" key="6">
    <source>
        <dbReference type="ARBA" id="ARBA00022840"/>
    </source>
</evidence>
<evidence type="ECO:0000256" key="8">
    <source>
        <dbReference type="ARBA" id="ARBA00023054"/>
    </source>
</evidence>
<dbReference type="InterPro" id="IPR042222">
    <property type="entry name" value="Dynein_2_N"/>
</dbReference>
<dbReference type="Pfam" id="PF08393">
    <property type="entry name" value="DHC_N2"/>
    <property type="match status" value="2"/>
</dbReference>
<keyword evidence="5" id="KW-0547">Nucleotide-binding</keyword>
<dbReference type="PANTHER" id="PTHR45703:SF8">
    <property type="entry name" value="DYNEINS HEAVY CHAIN"/>
    <property type="match status" value="1"/>
</dbReference>
<dbReference type="VEuPathDB" id="ToxoDB:EAH_00039760"/>
<dbReference type="InterPro" id="IPR026983">
    <property type="entry name" value="DHC"/>
</dbReference>
<keyword evidence="4" id="KW-0677">Repeat</keyword>
<evidence type="ECO:0000256" key="12">
    <source>
        <dbReference type="ARBA" id="ARBA00023273"/>
    </source>
</evidence>
<dbReference type="Gene3D" id="1.20.140.100">
    <property type="entry name" value="Dynein heavy chain, N-terminal domain 2"/>
    <property type="match status" value="1"/>
</dbReference>
<keyword evidence="6" id="KW-0067">ATP-binding</keyword>
<dbReference type="OMA" id="FMERTID"/>
<keyword evidence="7" id="KW-0243">Dynein</keyword>
<feature type="domain" description="Dynein heavy chain linker" evidence="13">
    <location>
        <begin position="244"/>
        <end position="347"/>
    </location>
</feature>
<evidence type="ECO:0000259" key="13">
    <source>
        <dbReference type="Pfam" id="PF08393"/>
    </source>
</evidence>
<reference evidence="15" key="2">
    <citation type="submission" date="2013-10" db="EMBL/GenBank/DDBJ databases">
        <authorList>
            <person name="Aslett M."/>
        </authorList>
    </citation>
    <scope>NUCLEOTIDE SEQUENCE [LARGE SCALE GENOMIC DNA]</scope>
    <source>
        <strain evidence="15">Houghton</strain>
    </source>
</reference>
<evidence type="ECO:0000256" key="9">
    <source>
        <dbReference type="ARBA" id="ARBA00023069"/>
    </source>
</evidence>
<dbReference type="FunFam" id="1.10.8.710:FF:000007">
    <property type="entry name" value="Putative dynein heavy chain"/>
    <property type="match status" value="1"/>
</dbReference>
<dbReference type="InterPro" id="IPR027417">
    <property type="entry name" value="P-loop_NTPase"/>
</dbReference>
<dbReference type="Gene3D" id="1.20.58.1120">
    <property type="match status" value="1"/>
</dbReference>
<dbReference type="RefSeq" id="XP_013250780.1">
    <property type="nucleotide sequence ID" value="XM_013395326.1"/>
</dbReference>
<evidence type="ECO:0000256" key="2">
    <source>
        <dbReference type="ARBA" id="ARBA00022490"/>
    </source>
</evidence>
<dbReference type="Gene3D" id="1.10.287.2620">
    <property type="match status" value="1"/>
</dbReference>
<keyword evidence="3" id="KW-0493">Microtubule</keyword>
<keyword evidence="9" id="KW-0969">Cilium</keyword>
<keyword evidence="16" id="KW-1185">Reference proteome</keyword>
<dbReference type="Gene3D" id="3.20.180.20">
    <property type="entry name" value="Dynein heavy chain, N-terminal domain 2"/>
    <property type="match status" value="1"/>
</dbReference>
<evidence type="ECO:0000256" key="1">
    <source>
        <dbReference type="ARBA" id="ARBA00004430"/>
    </source>
</evidence>
<dbReference type="SUPFAM" id="SSF52540">
    <property type="entry name" value="P-loop containing nucleoside triphosphate hydrolases"/>
    <property type="match status" value="2"/>
</dbReference>
<dbReference type="FunFam" id="1.10.287.2620:FF:000002">
    <property type="entry name" value="Dynein heavy chain 2, axonemal"/>
    <property type="match status" value="1"/>
</dbReference>
<dbReference type="Gene3D" id="3.40.50.300">
    <property type="entry name" value="P-loop containing nucleotide triphosphate hydrolases"/>
    <property type="match status" value="2"/>
</dbReference>
<dbReference type="InterPro" id="IPR042228">
    <property type="entry name" value="Dynein_linker_3"/>
</dbReference>
<evidence type="ECO:0000256" key="5">
    <source>
        <dbReference type="ARBA" id="ARBA00022741"/>
    </source>
</evidence>
<dbReference type="FunFam" id="3.20.180.20:FF:000001">
    <property type="entry name" value="Dynein axonemal heavy chain 5"/>
    <property type="match status" value="1"/>
</dbReference>
<feature type="domain" description="Dynein heavy chain hydrolytic ATP-binding dynein motor region" evidence="14">
    <location>
        <begin position="487"/>
        <end position="813"/>
    </location>
</feature>
<keyword evidence="11" id="KW-0206">Cytoskeleton</keyword>
<evidence type="ECO:0008006" key="17">
    <source>
        <dbReference type="Google" id="ProtNLM"/>
    </source>
</evidence>
<keyword evidence="8" id="KW-0175">Coiled coil</keyword>
<keyword evidence="12" id="KW-0966">Cell projection</keyword>
<dbReference type="Gene3D" id="1.10.8.710">
    <property type="match status" value="1"/>
</dbReference>
<evidence type="ECO:0000256" key="10">
    <source>
        <dbReference type="ARBA" id="ARBA00023175"/>
    </source>
</evidence>
<gene>
    <name evidence="15" type="ORF">EAH_00039760</name>
</gene>
<evidence type="ECO:0000256" key="4">
    <source>
        <dbReference type="ARBA" id="ARBA00022737"/>
    </source>
</evidence>
<dbReference type="Pfam" id="PF12774">
    <property type="entry name" value="AAA_6"/>
    <property type="match status" value="1"/>
</dbReference>
<feature type="domain" description="Dynein heavy chain linker" evidence="13">
    <location>
        <begin position="5"/>
        <end position="228"/>
    </location>
</feature>
<evidence type="ECO:0000256" key="11">
    <source>
        <dbReference type="ARBA" id="ARBA00023212"/>
    </source>
</evidence>
<reference evidence="15" key="1">
    <citation type="submission" date="2013-10" db="EMBL/GenBank/DDBJ databases">
        <title>Genomic analysis of the causative agents of coccidiosis in chickens.</title>
        <authorList>
            <person name="Reid A.J."/>
            <person name="Blake D."/>
            <person name="Billington K."/>
            <person name="Browne H."/>
            <person name="Dunn M."/>
            <person name="Hung S."/>
            <person name="Kawahara F."/>
            <person name="Miranda-Saavedra D."/>
            <person name="Mourier T."/>
            <person name="Nagra H."/>
            <person name="Otto T.D."/>
            <person name="Rawlings N."/>
            <person name="Sanchez A."/>
            <person name="Sanders M."/>
            <person name="Subramaniam C."/>
            <person name="Tay Y."/>
            <person name="Dear P."/>
            <person name="Doerig C."/>
            <person name="Gruber A."/>
            <person name="Parkinson J."/>
            <person name="Shirley M."/>
            <person name="Wan K.L."/>
            <person name="Berriman M."/>
            <person name="Tomley F."/>
            <person name="Pain A."/>
        </authorList>
    </citation>
    <scope>NUCLEOTIDE SEQUENCE [LARGE SCALE GENOMIC DNA]</scope>
    <source>
        <strain evidence="15">Houghton</strain>
    </source>
</reference>
<dbReference type="GO" id="GO:0051959">
    <property type="term" value="F:dynein light intermediate chain binding"/>
    <property type="evidence" value="ECO:0007669"/>
    <property type="project" value="InterPro"/>
</dbReference>
<protein>
    <recommendedName>
        <fullName evidence="17">Dynein heavy chain family protein</fullName>
    </recommendedName>
</protein>
<comment type="subcellular location">
    <subcellularLocation>
        <location evidence="1">Cytoplasm</location>
        <location evidence="1">Cytoskeleton</location>
        <location evidence="1">Cilium axoneme</location>
    </subcellularLocation>
</comment>
<sequence length="911" mass="103728">MYSFGLLQEAWDLSVYVSSWFEAWKATLWETIDTELLLQHVKAMQQHIRGLSKEIKSTKVYAAVLERVNNMQVVLPLVSELHSEFMRERHWKQLMNIAGQTFTIGPNFCLDDLLRLNLHARAADVSEIVVCAQKEARIDKKLREIASIWGEKNLAFSLQHEDTPLLLPLDDTIETLEQHSVDLITITSQGALIDFCRDAVEEWQAKLRKVDSVLTVWMEVQRKWEKIFGPNCLKSRSDLNLLTANYLEQKKKAFARFYFVSNQALLDILANGNDPLKVSYYLGDCFDGVASLNFEKNPQTCRIASGMYSKEGEYVPFAEDYIIEGPVETYLSNFEVHMRKQMRDILEVAKGTAENWEVEKPREEWVRDYCSQVCLVASQITWTEEVTRCFEELEGGSENAMKDYKKVYEDRIDKLIRQVQQDLDKNLRVKIITLITVDCVLFLCGLRCTAAASSFQWQSQLRFYWLEKAGEAKKDCMIRICDWSSCYMHEFVGNCGRLVITPLTDRCYITLTQALNLNMGGAPAGPAGTGKTETTKDLSRAIGLPVFVFNCSDQMNYLSMAQIFMGLAQSGAWGCFDEFNRISIEVLSVVSTQVKCILDAIKDGKKKFQFMDEEINLIHTCGLFITMNPGYAGRTELPENLKALFRPCAMIVPDVLFICENMLMSEGFVCARALAHKFVTLYSLCKTLLSDAKHYDWGLRAVKAVLRQAGALKRADPNVDEDTLLMRALRDFNIAKITTEDKPIFLRLIEDLFPGVVSPPKRDVDFWKVVMAVAKAQKLQCEEQFILKCVQVREVLQVRHCLFILGPPGASKSRVWQTLSKALKAIGEDGVVEVLNPKAISTNELYGYMTPAKEWKDGAVAVIMRNMSKERGGFKPSHLHKWIVLDGDIDAEWIESMNTVMDDNKVYDTNG</sequence>
<name>U6GHN5_EIMAC</name>
<evidence type="ECO:0000313" key="15">
    <source>
        <dbReference type="EMBL" id="CDI79057.1"/>
    </source>
</evidence>
<dbReference type="GO" id="GO:0045505">
    <property type="term" value="F:dynein intermediate chain binding"/>
    <property type="evidence" value="ECO:0007669"/>
    <property type="project" value="InterPro"/>
</dbReference>
<keyword evidence="2" id="KW-0963">Cytoplasm</keyword>
<evidence type="ECO:0000313" key="16">
    <source>
        <dbReference type="Proteomes" id="UP000018050"/>
    </source>
</evidence>
<keyword evidence="10" id="KW-0505">Motor protein</keyword>
<dbReference type="Proteomes" id="UP000018050">
    <property type="component" value="Unassembled WGS sequence"/>
</dbReference>
<dbReference type="InterPro" id="IPR043157">
    <property type="entry name" value="Dynein_AAA1S"/>
</dbReference>
<dbReference type="AlphaFoldDB" id="U6GHN5"/>
<evidence type="ECO:0000256" key="7">
    <source>
        <dbReference type="ARBA" id="ARBA00023017"/>
    </source>
</evidence>
<dbReference type="GO" id="GO:0007018">
    <property type="term" value="P:microtubule-based movement"/>
    <property type="evidence" value="ECO:0007669"/>
    <property type="project" value="InterPro"/>
</dbReference>
<dbReference type="PANTHER" id="PTHR45703">
    <property type="entry name" value="DYNEIN HEAVY CHAIN"/>
    <property type="match status" value="1"/>
</dbReference>
<dbReference type="GO" id="GO:0005874">
    <property type="term" value="C:microtubule"/>
    <property type="evidence" value="ECO:0007669"/>
    <property type="project" value="UniProtKB-KW"/>
</dbReference>
<dbReference type="EMBL" id="HG670964">
    <property type="protein sequence ID" value="CDI79057.1"/>
    <property type="molecule type" value="Genomic_DNA"/>
</dbReference>
<dbReference type="GeneID" id="25272046"/>
<organism evidence="15 16">
    <name type="scientific">Eimeria acervulina</name>
    <name type="common">Coccidian parasite</name>
    <dbReference type="NCBI Taxonomy" id="5801"/>
    <lineage>
        <taxon>Eukaryota</taxon>
        <taxon>Sar</taxon>
        <taxon>Alveolata</taxon>
        <taxon>Apicomplexa</taxon>
        <taxon>Conoidasida</taxon>
        <taxon>Coccidia</taxon>
        <taxon>Eucoccidiorida</taxon>
        <taxon>Eimeriorina</taxon>
        <taxon>Eimeriidae</taxon>
        <taxon>Eimeria</taxon>
    </lineage>
</organism>
<dbReference type="FunFam" id="3.40.50.300:FF:000219">
    <property type="entry name" value="Dynein axonemal heavy chain 17"/>
    <property type="match status" value="1"/>
</dbReference>
<evidence type="ECO:0000256" key="3">
    <source>
        <dbReference type="ARBA" id="ARBA00022701"/>
    </source>
</evidence>
<dbReference type="InterPro" id="IPR035699">
    <property type="entry name" value="AAA_6"/>
</dbReference>